<keyword evidence="1" id="KW-1133">Transmembrane helix</keyword>
<keyword evidence="1" id="KW-0472">Membrane</keyword>
<feature type="transmembrane region" description="Helical" evidence="1">
    <location>
        <begin position="7"/>
        <end position="26"/>
    </location>
</feature>
<protein>
    <submittedName>
        <fullName evidence="2">Uncharacterized protein</fullName>
    </submittedName>
</protein>
<sequence>MKGISKLIIILCVIVAIIAGVVWYAYYRMLPEIVGKAIVQDSEPAVLPEVYKAKISKIKRPVNHATEKLIREMDSLDIPFAAIIRLIDETENRDVVKTIEALKEKNPQSPNAIFNIVKSNIPSTEFDLEILRKPFLKYATMERYQYGMRYIEKNQVIEQIDEMPYREIVKEVLIQKRADLDRKLKDAGGPRLD</sequence>
<gene>
    <name evidence="2" type="ORF">DQQ10_08870</name>
</gene>
<keyword evidence="3" id="KW-1185">Reference proteome</keyword>
<organism evidence="2 3">
    <name type="scientific">Pseudochryseolinea flava</name>
    <dbReference type="NCBI Taxonomy" id="2059302"/>
    <lineage>
        <taxon>Bacteria</taxon>
        <taxon>Pseudomonadati</taxon>
        <taxon>Bacteroidota</taxon>
        <taxon>Cytophagia</taxon>
        <taxon>Cytophagales</taxon>
        <taxon>Fulvivirgaceae</taxon>
        <taxon>Pseudochryseolinea</taxon>
    </lineage>
</organism>
<dbReference type="Proteomes" id="UP000251889">
    <property type="component" value="Unassembled WGS sequence"/>
</dbReference>
<dbReference type="RefSeq" id="WP_112746489.1">
    <property type="nucleotide sequence ID" value="NZ_QMFY01000003.1"/>
</dbReference>
<accession>A0A364Y4S3</accession>
<evidence type="ECO:0000313" key="2">
    <source>
        <dbReference type="EMBL" id="RAW01749.1"/>
    </source>
</evidence>
<evidence type="ECO:0000313" key="3">
    <source>
        <dbReference type="Proteomes" id="UP000251889"/>
    </source>
</evidence>
<dbReference type="EMBL" id="QMFY01000003">
    <property type="protein sequence ID" value="RAW01749.1"/>
    <property type="molecule type" value="Genomic_DNA"/>
</dbReference>
<keyword evidence="1" id="KW-0812">Transmembrane</keyword>
<proteinExistence type="predicted"/>
<reference evidence="2 3" key="1">
    <citation type="submission" date="2018-06" db="EMBL/GenBank/DDBJ databases">
        <title>Chryseolinea flavus sp. nov., a member of the phylum Bacteroidetes isolated from soil.</title>
        <authorList>
            <person name="Li Y."/>
            <person name="Wang J."/>
        </authorList>
    </citation>
    <scope>NUCLEOTIDE SEQUENCE [LARGE SCALE GENOMIC DNA]</scope>
    <source>
        <strain evidence="2 3">SDU1-6</strain>
    </source>
</reference>
<comment type="caution">
    <text evidence="2">The sequence shown here is derived from an EMBL/GenBank/DDBJ whole genome shotgun (WGS) entry which is preliminary data.</text>
</comment>
<evidence type="ECO:0000256" key="1">
    <source>
        <dbReference type="SAM" id="Phobius"/>
    </source>
</evidence>
<name>A0A364Y4S3_9BACT</name>
<dbReference type="AlphaFoldDB" id="A0A364Y4S3"/>